<reference evidence="2 3" key="1">
    <citation type="submission" date="2017-12" db="EMBL/GenBank/DDBJ databases">
        <title>Comparative genomics of Botrytis spp.</title>
        <authorList>
            <person name="Valero-Jimenez C.A."/>
            <person name="Tapia P."/>
            <person name="Veloso J."/>
            <person name="Silva-Moreno E."/>
            <person name="Staats M."/>
            <person name="Valdes J.H."/>
            <person name="Van Kan J.A.L."/>
        </authorList>
    </citation>
    <scope>NUCLEOTIDE SEQUENCE [LARGE SCALE GENOMIC DNA]</scope>
    <source>
        <strain evidence="2 3">MUCL2120</strain>
    </source>
</reference>
<feature type="region of interest" description="Disordered" evidence="1">
    <location>
        <begin position="59"/>
        <end position="98"/>
    </location>
</feature>
<evidence type="ECO:0000313" key="3">
    <source>
        <dbReference type="Proteomes" id="UP000297452"/>
    </source>
</evidence>
<organism evidence="2 3">
    <name type="scientific">Botryotinia narcissicola</name>
    <dbReference type="NCBI Taxonomy" id="278944"/>
    <lineage>
        <taxon>Eukaryota</taxon>
        <taxon>Fungi</taxon>
        <taxon>Dikarya</taxon>
        <taxon>Ascomycota</taxon>
        <taxon>Pezizomycotina</taxon>
        <taxon>Leotiomycetes</taxon>
        <taxon>Helotiales</taxon>
        <taxon>Sclerotiniaceae</taxon>
        <taxon>Botryotinia</taxon>
    </lineage>
</organism>
<dbReference type="AlphaFoldDB" id="A0A4Z1J5K0"/>
<dbReference type="EMBL" id="PQXJ01000016">
    <property type="protein sequence ID" value="TGO69019.1"/>
    <property type="molecule type" value="Genomic_DNA"/>
</dbReference>
<comment type="caution">
    <text evidence="2">The sequence shown here is derived from an EMBL/GenBank/DDBJ whole genome shotgun (WGS) entry which is preliminary data.</text>
</comment>
<keyword evidence="3" id="KW-1185">Reference proteome</keyword>
<evidence type="ECO:0000256" key="1">
    <source>
        <dbReference type="SAM" id="MobiDB-lite"/>
    </source>
</evidence>
<dbReference type="Proteomes" id="UP000297452">
    <property type="component" value="Unassembled WGS sequence"/>
</dbReference>
<evidence type="ECO:0000313" key="2">
    <source>
        <dbReference type="EMBL" id="TGO69019.1"/>
    </source>
</evidence>
<protein>
    <submittedName>
        <fullName evidence="2">Uncharacterized protein</fullName>
    </submittedName>
</protein>
<feature type="compositionally biased region" description="Low complexity" evidence="1">
    <location>
        <begin position="75"/>
        <end position="91"/>
    </location>
</feature>
<proteinExistence type="predicted"/>
<name>A0A4Z1J5K0_9HELO</name>
<gene>
    <name evidence="2" type="ORF">BOTNAR_0016g00140</name>
</gene>
<sequence>MIYVDLRTKGASPQQYSEDICILAALFFKFGRADDTVPVPATIDTSLYQDPFRLPVLRNREEKIPPLHPNRRVLPTDSHSSPDTSSGQSPSRKSEKLCKSKAVAYIPRGSYVEIIAAKRLCKGTRTVTYSFSRSTANCSYG</sequence>
<accession>A0A4Z1J5K0</accession>